<feature type="domain" description="NTF2-like N-terminal transpeptidase" evidence="9">
    <location>
        <begin position="26"/>
        <end position="149"/>
    </location>
</feature>
<evidence type="ECO:0000259" key="8">
    <source>
        <dbReference type="Pfam" id="PF03717"/>
    </source>
</evidence>
<dbReference type="GO" id="GO:0046677">
    <property type="term" value="P:response to antibiotic"/>
    <property type="evidence" value="ECO:0007669"/>
    <property type="project" value="InterPro"/>
</dbReference>
<dbReference type="InterPro" id="IPR032710">
    <property type="entry name" value="NTF2-like_dom_sf"/>
</dbReference>
<dbReference type="SUPFAM" id="SSF54427">
    <property type="entry name" value="NTF2-like"/>
    <property type="match status" value="1"/>
</dbReference>
<dbReference type="RefSeq" id="WP_057988537.1">
    <property type="nucleotide sequence ID" value="NZ_LDJR01000028.1"/>
</dbReference>
<proteinExistence type="inferred from homology"/>
<dbReference type="InterPro" id="IPR012338">
    <property type="entry name" value="Beta-lactam/transpept-like"/>
</dbReference>
<feature type="domain" description="Penicillin-binding protein transpeptidase" evidence="7">
    <location>
        <begin position="354"/>
        <end position="662"/>
    </location>
</feature>
<evidence type="ECO:0000256" key="3">
    <source>
        <dbReference type="ARBA" id="ARBA00007171"/>
    </source>
</evidence>
<dbReference type="UniPathway" id="UPA00219"/>
<dbReference type="PANTHER" id="PTHR30627:SF25">
    <property type="entry name" value="PENICILLIN-BINDING PROTEIN 3"/>
    <property type="match status" value="1"/>
</dbReference>
<dbReference type="GO" id="GO:0005886">
    <property type="term" value="C:plasma membrane"/>
    <property type="evidence" value="ECO:0007669"/>
    <property type="project" value="TreeGrafter"/>
</dbReference>
<evidence type="ECO:0000256" key="1">
    <source>
        <dbReference type="ARBA" id="ARBA00004370"/>
    </source>
</evidence>
<dbReference type="OrthoDB" id="9766847at2"/>
<dbReference type="PROSITE" id="PS51257">
    <property type="entry name" value="PROKAR_LIPOPROTEIN"/>
    <property type="match status" value="1"/>
</dbReference>
<sequence>MKKQWFLIILVLFMMILAGCSDKVAKPEDQFDQYVKLWQEQDFDKMYNYLSTETKEQVKKKDFVERYSKIYKDLEIKDLKIQFTKPEEETDKKAEKIEFPFQVSMSSLAGEIAFDHQAQWVKEEDDDKATEWRMNWDSTFIFPDLADGDKISVPTIPPIRGAILDRNGIALAENGEALQVGLVPGKMEEDDTITKLAKLLGIDSKSIENALNQSWVKPDLLVPIKTLPAKDEDLQQKLLELPGVSLGTTNARVYPLGERAAHLTGNLSTITAEDLEKHKGKGYSDTDMIGRRGLELVLEERLRGTPGVQIIIKKEDGSEKILAEKEVQNGEDIELTIDSALQVNIYDEFEGKPGTAAAIDPETGETLALVSSPAYDPNVLTLGANEEQWKKLQDDPKQPMLNRLNSAFAPGSVLKPITAAIGLKDGTITWDEKLTINGKGWKKDESWGKYEVKRVSDPGVPIDLEKALIYSDNIYFAQKAIELGQKKFETGLKNFGFAEDMPYLYPMHQSTYGEIGSDIALADSSYGQGQVEVNVLHLATMYSPFTNKGNMIKPILEAKEEKGQIWKKSLLTEEQATQLTAALRKVVDDPNGTARGARIEGYPLAGKTGTAEYEKAEQGVEGKENGWFVAYNPEKPDLIIALMVQEGGSAGAIDHVTNIFKEQR</sequence>
<comment type="catalytic activity">
    <reaction evidence="6">
        <text>Preferential cleavage: (Ac)2-L-Lys-D-Ala-|-D-Ala. Also transpeptidation of peptidyl-alanyl moieties that are N-acyl substituents of D-alanine.</text>
        <dbReference type="EC" id="3.4.16.4"/>
    </reaction>
</comment>
<dbReference type="Gene3D" id="3.10.450.100">
    <property type="entry name" value="NTF2-like, domain 1"/>
    <property type="match status" value="1"/>
</dbReference>
<evidence type="ECO:0000256" key="6">
    <source>
        <dbReference type="ARBA" id="ARBA00034000"/>
    </source>
</evidence>
<gene>
    <name evidence="10" type="ORF">ABB05_05640</name>
</gene>
<evidence type="ECO:0000256" key="2">
    <source>
        <dbReference type="ARBA" id="ARBA00004752"/>
    </source>
</evidence>
<evidence type="ECO:0000256" key="5">
    <source>
        <dbReference type="ARBA" id="ARBA00023136"/>
    </source>
</evidence>
<dbReference type="SUPFAM" id="SSF56601">
    <property type="entry name" value="beta-lactamase/transpeptidase-like"/>
    <property type="match status" value="1"/>
</dbReference>
<dbReference type="EC" id="3.4.16.4" evidence="4"/>
<keyword evidence="5" id="KW-0472">Membrane</keyword>
<dbReference type="Gene3D" id="3.40.710.10">
    <property type="entry name" value="DD-peptidase/beta-lactamase superfamily"/>
    <property type="match status" value="1"/>
</dbReference>
<feature type="domain" description="Penicillin-binding protein dimerisation" evidence="8">
    <location>
        <begin position="155"/>
        <end position="318"/>
    </location>
</feature>
<comment type="pathway">
    <text evidence="2">Cell wall biogenesis; peptidoglycan biosynthesis.</text>
</comment>
<dbReference type="InterPro" id="IPR005311">
    <property type="entry name" value="PBP_dimer"/>
</dbReference>
<dbReference type="GO" id="GO:0071555">
    <property type="term" value="P:cell wall organization"/>
    <property type="evidence" value="ECO:0007669"/>
    <property type="project" value="TreeGrafter"/>
</dbReference>
<dbReference type="InterPro" id="IPR050515">
    <property type="entry name" value="Beta-lactam/transpept"/>
</dbReference>
<comment type="caution">
    <text evidence="10">The sequence shown here is derived from an EMBL/GenBank/DDBJ whole genome shotgun (WGS) entry which is preliminary data.</text>
</comment>
<accession>A0A178A316</accession>
<dbReference type="Pfam" id="PF03717">
    <property type="entry name" value="PBP_dimer"/>
    <property type="match status" value="1"/>
</dbReference>
<evidence type="ECO:0000259" key="9">
    <source>
        <dbReference type="Pfam" id="PF05223"/>
    </source>
</evidence>
<name>A0A178A316_9BACI</name>
<dbReference type="STRING" id="217031.ABB05_05640"/>
<dbReference type="Gene3D" id="3.90.1310.10">
    <property type="entry name" value="Penicillin-binding protein 2a (Domain 2)"/>
    <property type="match status" value="1"/>
</dbReference>
<evidence type="ECO:0000256" key="4">
    <source>
        <dbReference type="ARBA" id="ARBA00012448"/>
    </source>
</evidence>
<dbReference type="PATRIC" id="fig|217031.6.peg.1218"/>
<dbReference type="GO" id="GO:0008658">
    <property type="term" value="F:penicillin binding"/>
    <property type="evidence" value="ECO:0007669"/>
    <property type="project" value="InterPro"/>
</dbReference>
<dbReference type="Proteomes" id="UP000077881">
    <property type="component" value="Unassembled WGS sequence"/>
</dbReference>
<dbReference type="InterPro" id="IPR036138">
    <property type="entry name" value="PBP_dimer_sf"/>
</dbReference>
<reference evidence="10 11" key="1">
    <citation type="submission" date="2015-05" db="EMBL/GenBank/DDBJ databases">
        <title>Comparison of genome.</title>
        <authorList>
            <person name="Zheng Z."/>
            <person name="Sun M."/>
        </authorList>
    </citation>
    <scope>NUCLEOTIDE SEQUENCE [LARGE SCALE GENOMIC DNA]</scope>
    <source>
        <strain evidence="10 11">G25-74</strain>
    </source>
</reference>
<evidence type="ECO:0000259" key="7">
    <source>
        <dbReference type="Pfam" id="PF00905"/>
    </source>
</evidence>
<comment type="subcellular location">
    <subcellularLocation>
        <location evidence="1">Membrane</location>
    </subcellularLocation>
</comment>
<dbReference type="GO" id="GO:0009002">
    <property type="term" value="F:serine-type D-Ala-D-Ala carboxypeptidase activity"/>
    <property type="evidence" value="ECO:0007669"/>
    <property type="project" value="UniProtKB-EC"/>
</dbReference>
<evidence type="ECO:0000313" key="10">
    <source>
        <dbReference type="EMBL" id="OAK73910.1"/>
    </source>
</evidence>
<evidence type="ECO:0000313" key="11">
    <source>
        <dbReference type="Proteomes" id="UP000077881"/>
    </source>
</evidence>
<comment type="similarity">
    <text evidence="3">Belongs to the transpeptidase family.</text>
</comment>
<dbReference type="AlphaFoldDB" id="A0A178A316"/>
<keyword evidence="11" id="KW-1185">Reference proteome</keyword>
<protein>
    <recommendedName>
        <fullName evidence="4">serine-type D-Ala-D-Ala carboxypeptidase</fullName>
        <ecNumber evidence="4">3.4.16.4</ecNumber>
    </recommendedName>
</protein>
<dbReference type="Gene3D" id="3.30.1390.30">
    <property type="entry name" value="Penicillin-binding protein 2a, domain 3"/>
    <property type="match status" value="1"/>
</dbReference>
<dbReference type="InterPro" id="IPR001460">
    <property type="entry name" value="PCN-bd_Tpept"/>
</dbReference>
<organism evidence="10 11">
    <name type="scientific">Lederbergia galactosidilytica</name>
    <dbReference type="NCBI Taxonomy" id="217031"/>
    <lineage>
        <taxon>Bacteria</taxon>
        <taxon>Bacillati</taxon>
        <taxon>Bacillota</taxon>
        <taxon>Bacilli</taxon>
        <taxon>Bacillales</taxon>
        <taxon>Bacillaceae</taxon>
        <taxon>Lederbergia</taxon>
    </lineage>
</organism>
<dbReference type="Pfam" id="PF00905">
    <property type="entry name" value="Transpeptidase"/>
    <property type="match status" value="1"/>
</dbReference>
<dbReference type="GO" id="GO:0071972">
    <property type="term" value="F:peptidoglycan L,D-transpeptidase activity"/>
    <property type="evidence" value="ECO:0007669"/>
    <property type="project" value="TreeGrafter"/>
</dbReference>
<dbReference type="InterPro" id="IPR007887">
    <property type="entry name" value="MecA_N"/>
</dbReference>
<dbReference type="Pfam" id="PF05223">
    <property type="entry name" value="MecA_N"/>
    <property type="match status" value="1"/>
</dbReference>
<dbReference type="SUPFAM" id="SSF56519">
    <property type="entry name" value="Penicillin binding protein dimerisation domain"/>
    <property type="match status" value="1"/>
</dbReference>
<dbReference type="EMBL" id="LDJR01000028">
    <property type="protein sequence ID" value="OAK73910.1"/>
    <property type="molecule type" value="Genomic_DNA"/>
</dbReference>
<dbReference type="PANTHER" id="PTHR30627">
    <property type="entry name" value="PEPTIDOGLYCAN D,D-TRANSPEPTIDASE"/>
    <property type="match status" value="1"/>
</dbReference>
<dbReference type="GO" id="GO:0009252">
    <property type="term" value="P:peptidoglycan biosynthetic process"/>
    <property type="evidence" value="ECO:0007669"/>
    <property type="project" value="UniProtKB-UniPathway"/>
</dbReference>